<evidence type="ECO:0000256" key="2">
    <source>
        <dbReference type="ARBA" id="ARBA00004651"/>
    </source>
</evidence>
<dbReference type="Proteomes" id="UP000295030">
    <property type="component" value="Unassembled WGS sequence"/>
</dbReference>
<keyword evidence="8" id="KW-0249">Electron transport</keyword>
<evidence type="ECO:0000256" key="9">
    <source>
        <dbReference type="ARBA" id="ARBA00022989"/>
    </source>
</evidence>
<evidence type="ECO:0000256" key="5">
    <source>
        <dbReference type="ARBA" id="ARBA00022617"/>
    </source>
</evidence>
<keyword evidence="9 13" id="KW-1133">Transmembrane helix</keyword>
<feature type="transmembrane region" description="Helical" evidence="13">
    <location>
        <begin position="140"/>
        <end position="163"/>
    </location>
</feature>
<dbReference type="GO" id="GO:0020037">
    <property type="term" value="F:heme binding"/>
    <property type="evidence" value="ECO:0007669"/>
    <property type="project" value="TreeGrafter"/>
</dbReference>
<comment type="cofactor">
    <cofactor evidence="1">
        <name>heme b</name>
        <dbReference type="ChEBI" id="CHEBI:60344"/>
    </cofactor>
</comment>
<comment type="caution">
    <text evidence="15">The sequence shown here is derived from an EMBL/GenBank/DDBJ whole genome shotgun (WGS) entry which is preliminary data.</text>
</comment>
<dbReference type="GO" id="GO:0009055">
    <property type="term" value="F:electron transfer activity"/>
    <property type="evidence" value="ECO:0007669"/>
    <property type="project" value="InterPro"/>
</dbReference>
<evidence type="ECO:0000313" key="15">
    <source>
        <dbReference type="EMBL" id="TCK23584.1"/>
    </source>
</evidence>
<dbReference type="InterPro" id="IPR016174">
    <property type="entry name" value="Di-haem_cyt_TM"/>
</dbReference>
<keyword evidence="16" id="KW-1185">Reference proteome</keyword>
<dbReference type="PANTHER" id="PTHR30529">
    <property type="entry name" value="CYTOCHROME B561"/>
    <property type="match status" value="1"/>
</dbReference>
<evidence type="ECO:0000256" key="8">
    <source>
        <dbReference type="ARBA" id="ARBA00022982"/>
    </source>
</evidence>
<dbReference type="GO" id="GO:0046872">
    <property type="term" value="F:metal ion binding"/>
    <property type="evidence" value="ECO:0007669"/>
    <property type="project" value="UniProtKB-KW"/>
</dbReference>
<evidence type="ECO:0000256" key="1">
    <source>
        <dbReference type="ARBA" id="ARBA00001970"/>
    </source>
</evidence>
<reference evidence="15 16" key="1">
    <citation type="submission" date="2019-03" db="EMBL/GenBank/DDBJ databases">
        <title>Genomic Encyclopedia of Type Strains, Phase IV (KMG-IV): sequencing the most valuable type-strain genomes for metagenomic binning, comparative biology and taxonomic classification.</title>
        <authorList>
            <person name="Goeker M."/>
        </authorList>
    </citation>
    <scope>NUCLEOTIDE SEQUENCE [LARGE SCALE GENOMIC DNA]</scope>
    <source>
        <strain evidence="15 16">DSM 101</strain>
    </source>
</reference>
<feature type="domain" description="Cytochrome b561 bacterial/Ni-hydrogenase" evidence="14">
    <location>
        <begin position="5"/>
        <end position="171"/>
    </location>
</feature>
<dbReference type="InterPro" id="IPR011577">
    <property type="entry name" value="Cyt_b561_bac/Ni-Hgenase"/>
</dbReference>
<evidence type="ECO:0000256" key="13">
    <source>
        <dbReference type="SAM" id="Phobius"/>
    </source>
</evidence>
<keyword evidence="11 13" id="KW-0472">Membrane</keyword>
<protein>
    <submittedName>
        <fullName evidence="15">Cytochrome b561</fullName>
    </submittedName>
</protein>
<dbReference type="AlphaFoldDB" id="A0A4R1HM69"/>
<name>A0A4R1HM69_ANCAQ</name>
<evidence type="ECO:0000313" key="16">
    <source>
        <dbReference type="Proteomes" id="UP000295030"/>
    </source>
</evidence>
<dbReference type="EMBL" id="SMFY01000003">
    <property type="protein sequence ID" value="TCK23584.1"/>
    <property type="molecule type" value="Genomic_DNA"/>
</dbReference>
<evidence type="ECO:0000256" key="12">
    <source>
        <dbReference type="ARBA" id="ARBA00037975"/>
    </source>
</evidence>
<keyword evidence="4" id="KW-1003">Cell membrane</keyword>
<comment type="similarity">
    <text evidence="12">Belongs to the cytochrome b561 family.</text>
</comment>
<organism evidence="15 16">
    <name type="scientific">Ancylobacter aquaticus</name>
    <dbReference type="NCBI Taxonomy" id="100"/>
    <lineage>
        <taxon>Bacteria</taxon>
        <taxon>Pseudomonadati</taxon>
        <taxon>Pseudomonadota</taxon>
        <taxon>Alphaproteobacteria</taxon>
        <taxon>Hyphomicrobiales</taxon>
        <taxon>Xanthobacteraceae</taxon>
        <taxon>Ancylobacter</taxon>
    </lineage>
</organism>
<evidence type="ECO:0000256" key="4">
    <source>
        <dbReference type="ARBA" id="ARBA00022475"/>
    </source>
</evidence>
<keyword evidence="6 13" id="KW-0812">Transmembrane</keyword>
<dbReference type="Gene3D" id="1.20.950.20">
    <property type="entry name" value="Transmembrane di-heme cytochromes, Chain C"/>
    <property type="match status" value="1"/>
</dbReference>
<keyword evidence="5" id="KW-0349">Heme</keyword>
<gene>
    <name evidence="15" type="ORF">EV667_3423</name>
</gene>
<feature type="transmembrane region" description="Helical" evidence="13">
    <location>
        <begin position="40"/>
        <end position="61"/>
    </location>
</feature>
<evidence type="ECO:0000256" key="11">
    <source>
        <dbReference type="ARBA" id="ARBA00023136"/>
    </source>
</evidence>
<feature type="transmembrane region" description="Helical" evidence="13">
    <location>
        <begin position="81"/>
        <end position="105"/>
    </location>
</feature>
<dbReference type="PANTHER" id="PTHR30529:SF6">
    <property type="entry name" value="BLL0291 PROTEIN"/>
    <property type="match status" value="1"/>
</dbReference>
<dbReference type="OrthoDB" id="1247465at2"/>
<evidence type="ECO:0000256" key="3">
    <source>
        <dbReference type="ARBA" id="ARBA00022448"/>
    </source>
</evidence>
<proteinExistence type="inferred from homology"/>
<evidence type="ECO:0000256" key="7">
    <source>
        <dbReference type="ARBA" id="ARBA00022723"/>
    </source>
</evidence>
<dbReference type="SUPFAM" id="SSF81342">
    <property type="entry name" value="Transmembrane di-heme cytochromes"/>
    <property type="match status" value="1"/>
</dbReference>
<keyword evidence="7" id="KW-0479">Metal-binding</keyword>
<evidence type="ECO:0000256" key="10">
    <source>
        <dbReference type="ARBA" id="ARBA00023004"/>
    </source>
</evidence>
<sequence length="185" mass="20104">MDTPRFALFSRLLHWLMALMILAMLFIGIGMVASLADYHWLLSIHRPLGIAILALVAVRLVNRQLNPPPPLPADMPPVLRFAAHASHVALYALMLAVPLVGWAMLSAGRLPVVLYGGLELPPIVPQDVMLYAWLRAAHTALALALFATFLLHLAAALMHGLVFRDGVFASMASLRARRGTPGRPG</sequence>
<keyword evidence="10" id="KW-0408">Iron</keyword>
<feature type="transmembrane region" description="Helical" evidence="13">
    <location>
        <begin position="12"/>
        <end position="33"/>
    </location>
</feature>
<evidence type="ECO:0000256" key="6">
    <source>
        <dbReference type="ARBA" id="ARBA00022692"/>
    </source>
</evidence>
<dbReference type="RefSeq" id="WP_131836529.1">
    <property type="nucleotide sequence ID" value="NZ_SMFY01000003.1"/>
</dbReference>
<dbReference type="GO" id="GO:0022904">
    <property type="term" value="P:respiratory electron transport chain"/>
    <property type="evidence" value="ECO:0007669"/>
    <property type="project" value="InterPro"/>
</dbReference>
<dbReference type="Pfam" id="PF01292">
    <property type="entry name" value="Ni_hydr_CYTB"/>
    <property type="match status" value="1"/>
</dbReference>
<accession>A0A4R1HM69</accession>
<dbReference type="GO" id="GO:0005886">
    <property type="term" value="C:plasma membrane"/>
    <property type="evidence" value="ECO:0007669"/>
    <property type="project" value="UniProtKB-SubCell"/>
</dbReference>
<dbReference type="InterPro" id="IPR052168">
    <property type="entry name" value="Cytochrome_b561_oxidase"/>
</dbReference>
<comment type="subcellular location">
    <subcellularLocation>
        <location evidence="2">Cell membrane</location>
        <topology evidence="2">Multi-pass membrane protein</topology>
    </subcellularLocation>
</comment>
<evidence type="ECO:0000259" key="14">
    <source>
        <dbReference type="Pfam" id="PF01292"/>
    </source>
</evidence>
<keyword evidence="3" id="KW-0813">Transport</keyword>